<protein>
    <submittedName>
        <fullName evidence="2">Uncharacterized protein</fullName>
    </submittedName>
</protein>
<dbReference type="Proteomes" id="UP000615755">
    <property type="component" value="Unassembled WGS sequence"/>
</dbReference>
<dbReference type="EMBL" id="AQGV01000012">
    <property type="protein sequence ID" value="MBE0369062.1"/>
    <property type="molecule type" value="Genomic_DNA"/>
</dbReference>
<accession>A0ABR9EE71</accession>
<feature type="region of interest" description="Disordered" evidence="1">
    <location>
        <begin position="1"/>
        <end position="24"/>
    </location>
</feature>
<proteinExistence type="predicted"/>
<gene>
    <name evidence="2" type="ORF">PAUR_a2834</name>
</gene>
<evidence type="ECO:0000313" key="3">
    <source>
        <dbReference type="Proteomes" id="UP000615755"/>
    </source>
</evidence>
<name>A0ABR9EE71_9GAMM</name>
<sequence length="68" mass="7280">MSEVVLKVSHHPSGNRTLTESTDGSIPVDCQGDLFTNSDNGTFYRAVAQKIASLHADGHSVTYQDTTA</sequence>
<dbReference type="RefSeq" id="WP_192508248.1">
    <property type="nucleotide sequence ID" value="NZ_AQGV01000012.1"/>
</dbReference>
<evidence type="ECO:0000256" key="1">
    <source>
        <dbReference type="SAM" id="MobiDB-lite"/>
    </source>
</evidence>
<comment type="caution">
    <text evidence="2">The sequence shown here is derived from an EMBL/GenBank/DDBJ whole genome shotgun (WGS) entry which is preliminary data.</text>
</comment>
<evidence type="ECO:0000313" key="2">
    <source>
        <dbReference type="EMBL" id="MBE0369062.1"/>
    </source>
</evidence>
<reference evidence="2 3" key="1">
    <citation type="submission" date="2015-03" db="EMBL/GenBank/DDBJ databases">
        <title>Genome sequence of Pseudoalteromonas aurantia.</title>
        <authorList>
            <person name="Xie B.-B."/>
            <person name="Rong J.-C."/>
            <person name="Qin Q.-L."/>
            <person name="Zhang Y.-Z."/>
        </authorList>
    </citation>
    <scope>NUCLEOTIDE SEQUENCE [LARGE SCALE GENOMIC DNA]</scope>
    <source>
        <strain evidence="2 3">208</strain>
    </source>
</reference>
<keyword evidence="3" id="KW-1185">Reference proteome</keyword>
<feature type="compositionally biased region" description="Polar residues" evidence="1">
    <location>
        <begin position="12"/>
        <end position="24"/>
    </location>
</feature>
<organism evidence="2 3">
    <name type="scientific">Pseudoalteromonas aurantia 208</name>
    <dbReference type="NCBI Taxonomy" id="1314867"/>
    <lineage>
        <taxon>Bacteria</taxon>
        <taxon>Pseudomonadati</taxon>
        <taxon>Pseudomonadota</taxon>
        <taxon>Gammaproteobacteria</taxon>
        <taxon>Alteromonadales</taxon>
        <taxon>Pseudoalteromonadaceae</taxon>
        <taxon>Pseudoalteromonas</taxon>
    </lineage>
</organism>